<dbReference type="Gene3D" id="3.40.50.1820">
    <property type="entry name" value="alpha/beta hydrolase"/>
    <property type="match status" value="1"/>
</dbReference>
<gene>
    <name evidence="2" type="ORF">HF999_21370</name>
</gene>
<dbReference type="InterPro" id="IPR050228">
    <property type="entry name" value="Carboxylesterase_BioH"/>
</dbReference>
<dbReference type="EMBL" id="JAAXOQ010000049">
    <property type="protein sequence ID" value="NKY20906.1"/>
    <property type="molecule type" value="Genomic_DNA"/>
</dbReference>
<keyword evidence="2" id="KW-0378">Hydrolase</keyword>
<sequence length="291" mass="31073">MTTKKLPSGTVECREYGPESSEYPPVLFVHGVLVDMRLWGRVAEALGTAGHQCITVTWPLGSHRIPWGGAAHRGPHGAARLVAEFIADQGLEGCTLVGNDSGGAICQYLLHERPELVGRLVLTNCDAFSTFPPQPFAAVFALLARATLTGPLLGAMRLRALRHSPLGFGLLLRRPDADLTASWAEPARTDPAIRADLTAFLRAIDPSELARITPTMADFRGPVTLVWGTADRCFTPALGRRLAAAFGDDRPGGVRFVEVDGARTFVALDEPQAVAQAITDIASVPGSTMET</sequence>
<feature type="domain" description="AB hydrolase-1" evidence="1">
    <location>
        <begin position="24"/>
        <end position="270"/>
    </location>
</feature>
<keyword evidence="3" id="KW-1185">Reference proteome</keyword>
<dbReference type="Proteomes" id="UP000582646">
    <property type="component" value="Unassembled WGS sequence"/>
</dbReference>
<dbReference type="PANTHER" id="PTHR43194">
    <property type="entry name" value="HYDROLASE ALPHA/BETA FOLD FAMILY"/>
    <property type="match status" value="1"/>
</dbReference>
<name>A0A846X8Y8_9ACTN</name>
<dbReference type="SUPFAM" id="SSF53474">
    <property type="entry name" value="alpha/beta-Hydrolases"/>
    <property type="match status" value="1"/>
</dbReference>
<reference evidence="2 3" key="1">
    <citation type="submission" date="2020-04" db="EMBL/GenBank/DDBJ databases">
        <title>MicrobeNet Type strains.</title>
        <authorList>
            <person name="Nicholson A.C."/>
        </authorList>
    </citation>
    <scope>NUCLEOTIDE SEQUENCE [LARGE SCALE GENOMIC DNA]</scope>
    <source>
        <strain evidence="2 3">DSM 44113</strain>
    </source>
</reference>
<dbReference type="InterPro" id="IPR029058">
    <property type="entry name" value="AB_hydrolase_fold"/>
</dbReference>
<dbReference type="AlphaFoldDB" id="A0A846X8Y8"/>
<dbReference type="PANTHER" id="PTHR43194:SF5">
    <property type="entry name" value="PIMELOYL-[ACYL-CARRIER PROTEIN] METHYL ESTER ESTERASE"/>
    <property type="match status" value="1"/>
</dbReference>
<dbReference type="GO" id="GO:0016787">
    <property type="term" value="F:hydrolase activity"/>
    <property type="evidence" value="ECO:0007669"/>
    <property type="project" value="UniProtKB-KW"/>
</dbReference>
<evidence type="ECO:0000313" key="2">
    <source>
        <dbReference type="EMBL" id="NKY20906.1"/>
    </source>
</evidence>
<protein>
    <submittedName>
        <fullName evidence="2">Alpha/beta hydrolase</fullName>
    </submittedName>
</protein>
<dbReference type="Pfam" id="PF00561">
    <property type="entry name" value="Abhydrolase_1"/>
    <property type="match status" value="1"/>
</dbReference>
<comment type="caution">
    <text evidence="2">The sequence shown here is derived from an EMBL/GenBank/DDBJ whole genome shotgun (WGS) entry which is preliminary data.</text>
</comment>
<evidence type="ECO:0000313" key="3">
    <source>
        <dbReference type="Proteomes" id="UP000582646"/>
    </source>
</evidence>
<accession>A0A846X8Y8</accession>
<evidence type="ECO:0000259" key="1">
    <source>
        <dbReference type="Pfam" id="PF00561"/>
    </source>
</evidence>
<dbReference type="RefSeq" id="WP_168547799.1">
    <property type="nucleotide sequence ID" value="NZ_BAAAKS010000032.1"/>
</dbReference>
<dbReference type="InterPro" id="IPR000073">
    <property type="entry name" value="AB_hydrolase_1"/>
</dbReference>
<proteinExistence type="predicted"/>
<organism evidence="2 3">
    <name type="scientific">Tsukamurella spumae</name>
    <dbReference type="NCBI Taxonomy" id="44753"/>
    <lineage>
        <taxon>Bacteria</taxon>
        <taxon>Bacillati</taxon>
        <taxon>Actinomycetota</taxon>
        <taxon>Actinomycetes</taxon>
        <taxon>Mycobacteriales</taxon>
        <taxon>Tsukamurellaceae</taxon>
        <taxon>Tsukamurella</taxon>
    </lineage>
</organism>